<evidence type="ECO:0000313" key="3">
    <source>
        <dbReference type="Proteomes" id="UP000054498"/>
    </source>
</evidence>
<dbReference type="InterPro" id="IPR018962">
    <property type="entry name" value="DUF1995"/>
</dbReference>
<evidence type="ECO:0000259" key="1">
    <source>
        <dbReference type="Pfam" id="PF09353"/>
    </source>
</evidence>
<reference evidence="2 3" key="1">
    <citation type="journal article" date="2013" name="BMC Genomics">
        <title>Reconstruction of the lipid metabolism for the microalga Monoraphidium neglectum from its genome sequence reveals characteristics suitable for biofuel production.</title>
        <authorList>
            <person name="Bogen C."/>
            <person name="Al-Dilaimi A."/>
            <person name="Albersmeier A."/>
            <person name="Wichmann J."/>
            <person name="Grundmann M."/>
            <person name="Rupp O."/>
            <person name="Lauersen K.J."/>
            <person name="Blifernez-Klassen O."/>
            <person name="Kalinowski J."/>
            <person name="Goesmann A."/>
            <person name="Mussgnug J.H."/>
            <person name="Kruse O."/>
        </authorList>
    </citation>
    <scope>NUCLEOTIDE SEQUENCE [LARGE SCALE GENOMIC DNA]</scope>
    <source>
        <strain evidence="2 3">SAG 48.87</strain>
    </source>
</reference>
<dbReference type="RefSeq" id="XP_013894966.1">
    <property type="nucleotide sequence ID" value="XM_014039512.1"/>
</dbReference>
<protein>
    <recommendedName>
        <fullName evidence="1">DUF1995 domain-containing protein</fullName>
    </recommendedName>
</protein>
<organism evidence="2 3">
    <name type="scientific">Monoraphidium neglectum</name>
    <dbReference type="NCBI Taxonomy" id="145388"/>
    <lineage>
        <taxon>Eukaryota</taxon>
        <taxon>Viridiplantae</taxon>
        <taxon>Chlorophyta</taxon>
        <taxon>core chlorophytes</taxon>
        <taxon>Chlorophyceae</taxon>
        <taxon>CS clade</taxon>
        <taxon>Sphaeropleales</taxon>
        <taxon>Selenastraceae</taxon>
        <taxon>Monoraphidium</taxon>
    </lineage>
</organism>
<feature type="domain" description="DUF1995" evidence="1">
    <location>
        <begin position="2"/>
        <end position="226"/>
    </location>
</feature>
<dbReference type="AlphaFoldDB" id="A0A0D2M3M2"/>
<dbReference type="Pfam" id="PF09353">
    <property type="entry name" value="DUF1995"/>
    <property type="match status" value="1"/>
</dbReference>
<dbReference type="InterPro" id="IPR053021">
    <property type="entry name" value="Chloroplast_ADK"/>
</dbReference>
<dbReference type="Proteomes" id="UP000054498">
    <property type="component" value="Unassembled WGS sequence"/>
</dbReference>
<dbReference type="PANTHER" id="PTHR35509:SF5">
    <property type="entry name" value="SAP DOMAIN-CONTAINING PROTEIN"/>
    <property type="match status" value="1"/>
</dbReference>
<gene>
    <name evidence="2" type="ORF">MNEG_12015</name>
</gene>
<dbReference type="PANTHER" id="PTHR35509">
    <property type="entry name" value="DOMAIN PROTEIN, PUTATIVE (DUF1995)-RELATED"/>
    <property type="match status" value="1"/>
</dbReference>
<dbReference type="KEGG" id="mng:MNEG_12015"/>
<proteinExistence type="predicted"/>
<dbReference type="GeneID" id="25729335"/>
<dbReference type="OrthoDB" id="567985at2759"/>
<name>A0A0D2M3M2_9CHLO</name>
<evidence type="ECO:0000313" key="2">
    <source>
        <dbReference type="EMBL" id="KIY95946.1"/>
    </source>
</evidence>
<keyword evidence="3" id="KW-1185">Reference proteome</keyword>
<dbReference type="EMBL" id="KK103234">
    <property type="protein sequence ID" value="KIY95946.1"/>
    <property type="molecule type" value="Genomic_DNA"/>
</dbReference>
<accession>A0A0D2M3M2</accession>
<sequence length="336" mass="35636">MTAQAAEAVKASAADGNRLHSVVVINPVNEKENRFTSTEGMDYPCSNMKEFETIVGVSREVIRGIIGDASAALTIKRIDEGGLDGDLCAIISSVDKSVVAVVWPTAEKLPILKNLAKDTAIKTLLIINPLWKTEGNLVSEFGILPWDRKANAEFVAGFALSYSLYEQRIGAPSSVNLARGTRYESGAVVRVLKVWPQQYQVHVMAADGTSQAIGGFDAKPSYRELEGLIDKARLAKLEIFELAKAASSLDLEAGRARGAPASPEDLPSADAAAAAFPSREQLLAEDPKAVRRLLVSLGLPGSGTPAKLQARALAVADALAAGDSFEAALAVARKLR</sequence>